<dbReference type="WBParaSite" id="EVEC_0000261001-mRNA-1">
    <property type="protein sequence ID" value="EVEC_0000261001-mRNA-1"/>
    <property type="gene ID" value="EVEC_0000261001"/>
</dbReference>
<evidence type="ECO:0000313" key="3">
    <source>
        <dbReference type="WBParaSite" id="EVEC_0000261001-mRNA-1"/>
    </source>
</evidence>
<name>A0A0N4UYF7_ENTVE</name>
<proteinExistence type="predicted"/>
<dbReference type="Proteomes" id="UP000274131">
    <property type="component" value="Unassembled WGS sequence"/>
</dbReference>
<evidence type="ECO:0000313" key="2">
    <source>
        <dbReference type="Proteomes" id="UP000274131"/>
    </source>
</evidence>
<keyword evidence="2" id="KW-1185">Reference proteome</keyword>
<sequence length="107" mass="12111">MLKKHELVKTECLELIKAALKDVLYESLEERLKKAETLFQDEVYNAETVVEEVMREQGKYKGFINFASACHGVARSLEGRVPQRITSVANGLGLAFDVLVAWQLRKA</sequence>
<evidence type="ECO:0000313" key="1">
    <source>
        <dbReference type="EMBL" id="VDD87175.1"/>
    </source>
</evidence>
<protein>
    <submittedName>
        <fullName evidence="3">Transcriptional regulator</fullName>
    </submittedName>
</protein>
<accession>A0A0N4UYF7</accession>
<dbReference type="AlphaFoldDB" id="A0A0N4UYF7"/>
<dbReference type="EMBL" id="UXUI01007358">
    <property type="protein sequence ID" value="VDD87175.1"/>
    <property type="molecule type" value="Genomic_DNA"/>
</dbReference>
<gene>
    <name evidence="1" type="ORF">EVEC_LOCUS2318</name>
</gene>
<reference evidence="1 2" key="2">
    <citation type="submission" date="2018-10" db="EMBL/GenBank/DDBJ databases">
        <authorList>
            <consortium name="Pathogen Informatics"/>
        </authorList>
    </citation>
    <scope>NUCLEOTIDE SEQUENCE [LARGE SCALE GENOMIC DNA]</scope>
</reference>
<organism evidence="3">
    <name type="scientific">Enterobius vermicularis</name>
    <name type="common">Human pinworm</name>
    <dbReference type="NCBI Taxonomy" id="51028"/>
    <lineage>
        <taxon>Eukaryota</taxon>
        <taxon>Metazoa</taxon>
        <taxon>Ecdysozoa</taxon>
        <taxon>Nematoda</taxon>
        <taxon>Chromadorea</taxon>
        <taxon>Rhabditida</taxon>
        <taxon>Spirurina</taxon>
        <taxon>Oxyuridomorpha</taxon>
        <taxon>Oxyuroidea</taxon>
        <taxon>Oxyuridae</taxon>
        <taxon>Enterobius</taxon>
    </lineage>
</organism>
<reference evidence="3" key="1">
    <citation type="submission" date="2017-02" db="UniProtKB">
        <authorList>
            <consortium name="WormBaseParasite"/>
        </authorList>
    </citation>
    <scope>IDENTIFICATION</scope>
</reference>